<evidence type="ECO:0000313" key="2">
    <source>
        <dbReference type="Proteomes" id="UP000242715"/>
    </source>
</evidence>
<dbReference type="EMBL" id="DF973254">
    <property type="protein sequence ID" value="GAU22822.1"/>
    <property type="molecule type" value="Genomic_DNA"/>
</dbReference>
<dbReference type="AlphaFoldDB" id="A0A2Z6MBB6"/>
<gene>
    <name evidence="1" type="ORF">TSUD_142630</name>
</gene>
<sequence>MMIGTSSFGIPPTYYSSLNPKIGMLALLEDEGLSSNDGGCCLIKAFARFSSFIEIFVFRGQPPCPYGRIHQQLMQQMSVSPKTLGPCIMRFCLRTDLWGDEDDPSFCCGRGGYFLFFLLLGESYFCYHYQSHV</sequence>
<name>A0A2Z6MBB6_TRISU</name>
<accession>A0A2Z6MBB6</accession>
<organism evidence="1 2">
    <name type="scientific">Trifolium subterraneum</name>
    <name type="common">Subterranean clover</name>
    <dbReference type="NCBI Taxonomy" id="3900"/>
    <lineage>
        <taxon>Eukaryota</taxon>
        <taxon>Viridiplantae</taxon>
        <taxon>Streptophyta</taxon>
        <taxon>Embryophyta</taxon>
        <taxon>Tracheophyta</taxon>
        <taxon>Spermatophyta</taxon>
        <taxon>Magnoliopsida</taxon>
        <taxon>eudicotyledons</taxon>
        <taxon>Gunneridae</taxon>
        <taxon>Pentapetalae</taxon>
        <taxon>rosids</taxon>
        <taxon>fabids</taxon>
        <taxon>Fabales</taxon>
        <taxon>Fabaceae</taxon>
        <taxon>Papilionoideae</taxon>
        <taxon>50 kb inversion clade</taxon>
        <taxon>NPAAA clade</taxon>
        <taxon>Hologalegina</taxon>
        <taxon>IRL clade</taxon>
        <taxon>Trifolieae</taxon>
        <taxon>Trifolium</taxon>
    </lineage>
</organism>
<protein>
    <submittedName>
        <fullName evidence="1">Uncharacterized protein</fullName>
    </submittedName>
</protein>
<keyword evidence="2" id="KW-1185">Reference proteome</keyword>
<proteinExistence type="predicted"/>
<reference evidence="2" key="1">
    <citation type="journal article" date="2017" name="Front. Plant Sci.">
        <title>Climate Clever Clovers: New Paradigm to Reduce the Environmental Footprint of Ruminants by Breeding Low Methanogenic Forages Utilizing Haplotype Variation.</title>
        <authorList>
            <person name="Kaur P."/>
            <person name="Appels R."/>
            <person name="Bayer P.E."/>
            <person name="Keeble-Gagnere G."/>
            <person name="Wang J."/>
            <person name="Hirakawa H."/>
            <person name="Shirasawa K."/>
            <person name="Vercoe P."/>
            <person name="Stefanova K."/>
            <person name="Durmic Z."/>
            <person name="Nichols P."/>
            <person name="Revell C."/>
            <person name="Isobe S.N."/>
            <person name="Edwards D."/>
            <person name="Erskine W."/>
        </authorList>
    </citation>
    <scope>NUCLEOTIDE SEQUENCE [LARGE SCALE GENOMIC DNA]</scope>
    <source>
        <strain evidence="2">cv. Daliak</strain>
    </source>
</reference>
<evidence type="ECO:0000313" key="1">
    <source>
        <dbReference type="EMBL" id="GAU22822.1"/>
    </source>
</evidence>
<dbReference type="Proteomes" id="UP000242715">
    <property type="component" value="Unassembled WGS sequence"/>
</dbReference>